<feature type="region of interest" description="Disordered" evidence="1">
    <location>
        <begin position="58"/>
        <end position="79"/>
    </location>
</feature>
<protein>
    <recommendedName>
        <fullName evidence="2">Alpha/beta hydrolase fold-3 domain-containing protein</fullName>
    </recommendedName>
</protein>
<dbReference type="Pfam" id="PF07859">
    <property type="entry name" value="Abhydrolase_3"/>
    <property type="match status" value="1"/>
</dbReference>
<comment type="caution">
    <text evidence="3">The sequence shown here is derived from an EMBL/GenBank/DDBJ whole genome shotgun (WGS) entry which is preliminary data.</text>
</comment>
<feature type="compositionally biased region" description="Low complexity" evidence="1">
    <location>
        <begin position="66"/>
        <end position="76"/>
    </location>
</feature>
<dbReference type="AlphaFoldDB" id="A0A8J5UYB7"/>
<name>A0A8J5UYB7_ZIZPA</name>
<dbReference type="GO" id="GO:0016787">
    <property type="term" value="F:hydrolase activity"/>
    <property type="evidence" value="ECO:0007669"/>
    <property type="project" value="InterPro"/>
</dbReference>
<dbReference type="PANTHER" id="PTHR23024:SF366">
    <property type="entry name" value="CARBOXYLESTERASE 2-RELATED"/>
    <property type="match status" value="1"/>
</dbReference>
<reference evidence="3" key="2">
    <citation type="submission" date="2021-02" db="EMBL/GenBank/DDBJ databases">
        <authorList>
            <person name="Kimball J.A."/>
            <person name="Haas M.W."/>
            <person name="Macchietto M."/>
            <person name="Kono T."/>
            <person name="Duquette J."/>
            <person name="Shao M."/>
        </authorList>
    </citation>
    <scope>NUCLEOTIDE SEQUENCE</scope>
    <source>
        <tissue evidence="3">Fresh leaf tissue</tissue>
    </source>
</reference>
<organism evidence="3 4">
    <name type="scientific">Zizania palustris</name>
    <name type="common">Northern wild rice</name>
    <dbReference type="NCBI Taxonomy" id="103762"/>
    <lineage>
        <taxon>Eukaryota</taxon>
        <taxon>Viridiplantae</taxon>
        <taxon>Streptophyta</taxon>
        <taxon>Embryophyta</taxon>
        <taxon>Tracheophyta</taxon>
        <taxon>Spermatophyta</taxon>
        <taxon>Magnoliopsida</taxon>
        <taxon>Liliopsida</taxon>
        <taxon>Poales</taxon>
        <taxon>Poaceae</taxon>
        <taxon>BOP clade</taxon>
        <taxon>Oryzoideae</taxon>
        <taxon>Oryzeae</taxon>
        <taxon>Zizaniinae</taxon>
        <taxon>Zizania</taxon>
    </lineage>
</organism>
<evidence type="ECO:0000313" key="4">
    <source>
        <dbReference type="Proteomes" id="UP000729402"/>
    </source>
</evidence>
<dbReference type="PANTHER" id="PTHR23024">
    <property type="entry name" value="ARYLACETAMIDE DEACETYLASE"/>
    <property type="match status" value="1"/>
</dbReference>
<dbReference type="InterPro" id="IPR050466">
    <property type="entry name" value="Carboxylest/Gibb_receptor"/>
</dbReference>
<dbReference type="OrthoDB" id="408631at2759"/>
<dbReference type="Proteomes" id="UP000729402">
    <property type="component" value="Unassembled WGS sequence"/>
</dbReference>
<keyword evidence="4" id="KW-1185">Reference proteome</keyword>
<gene>
    <name evidence="3" type="ORF">GUJ93_ZPchr0009g1344</name>
</gene>
<proteinExistence type="predicted"/>
<accession>A0A8J5UYB7</accession>
<evidence type="ECO:0000313" key="3">
    <source>
        <dbReference type="EMBL" id="KAG8049952.1"/>
    </source>
</evidence>
<dbReference type="InterPro" id="IPR013094">
    <property type="entry name" value="AB_hydrolase_3"/>
</dbReference>
<evidence type="ECO:0000259" key="2">
    <source>
        <dbReference type="Pfam" id="PF07859"/>
    </source>
</evidence>
<feature type="domain" description="Alpha/beta hydrolase fold-3" evidence="2">
    <location>
        <begin position="99"/>
        <end position="154"/>
    </location>
</feature>
<reference evidence="3" key="1">
    <citation type="journal article" date="2021" name="bioRxiv">
        <title>Whole Genome Assembly and Annotation of Northern Wild Rice, Zizania palustris L., Supports a Whole Genome Duplication in the Zizania Genus.</title>
        <authorList>
            <person name="Haas M."/>
            <person name="Kono T."/>
            <person name="Macchietto M."/>
            <person name="Millas R."/>
            <person name="McGilp L."/>
            <person name="Shao M."/>
            <person name="Duquette J."/>
            <person name="Hirsch C.N."/>
            <person name="Kimball J."/>
        </authorList>
    </citation>
    <scope>NUCLEOTIDE SEQUENCE</scope>
    <source>
        <tissue evidence="3">Fresh leaf tissue</tissue>
    </source>
</reference>
<dbReference type="EMBL" id="JAAALK010000289">
    <property type="protein sequence ID" value="KAG8049952.1"/>
    <property type="molecule type" value="Genomic_DNA"/>
</dbReference>
<evidence type="ECO:0000256" key="1">
    <source>
        <dbReference type="SAM" id="MobiDB-lite"/>
    </source>
</evidence>
<sequence>MRSASRGRHRPNLSNLPALWPTLAPEATRSSHDAPNFIRVYKSGRVERFLRIDYTPPSTDAATGVSSRKSSSSQQRACPARIYLPTPPSGGYLRRLPVIVFFHGGGFCLGSSFDAATHGHANQLAARASTIVVSVEYRLAPEHPVPALYGDAWRLSSG</sequence>